<dbReference type="SUPFAM" id="SSF48726">
    <property type="entry name" value="Immunoglobulin"/>
    <property type="match status" value="2"/>
</dbReference>
<dbReference type="Proteomes" id="UP000593565">
    <property type="component" value="Unassembled WGS sequence"/>
</dbReference>
<dbReference type="EMBL" id="JAAGNN010000019">
    <property type="protein sequence ID" value="KAF4076404.1"/>
    <property type="molecule type" value="Genomic_DNA"/>
</dbReference>
<proteinExistence type="predicted"/>
<dbReference type="InterPro" id="IPR050671">
    <property type="entry name" value="CD300_family_receptors"/>
</dbReference>
<name>A0A7J6A0K8_AMEME</name>
<dbReference type="GO" id="GO:0004888">
    <property type="term" value="F:transmembrane signaling receptor activity"/>
    <property type="evidence" value="ECO:0007669"/>
    <property type="project" value="TreeGrafter"/>
</dbReference>
<accession>A0A7J6A0K8</accession>
<evidence type="ECO:0000256" key="5">
    <source>
        <dbReference type="SAM" id="SignalP"/>
    </source>
</evidence>
<gene>
    <name evidence="7" type="ORF">AMELA_G00214770</name>
</gene>
<dbReference type="CDD" id="cd05716">
    <property type="entry name" value="IgV_pIgR_like"/>
    <property type="match status" value="2"/>
</dbReference>
<evidence type="ECO:0000313" key="8">
    <source>
        <dbReference type="Proteomes" id="UP000593565"/>
    </source>
</evidence>
<dbReference type="PANTHER" id="PTHR11860:SF87">
    <property type="entry name" value="CMRF35-LIKE MOLECULE 8"/>
    <property type="match status" value="1"/>
</dbReference>
<feature type="signal peptide" evidence="5">
    <location>
        <begin position="1"/>
        <end position="16"/>
    </location>
</feature>
<feature type="chain" id="PRO_5029680155" description="Ig-like domain-containing protein" evidence="5">
    <location>
        <begin position="17"/>
        <end position="341"/>
    </location>
</feature>
<protein>
    <recommendedName>
        <fullName evidence="6">Ig-like domain-containing protein</fullName>
    </recommendedName>
</protein>
<keyword evidence="4" id="KW-1133">Transmembrane helix</keyword>
<dbReference type="InterPro" id="IPR013783">
    <property type="entry name" value="Ig-like_fold"/>
</dbReference>
<dbReference type="GO" id="GO:0005886">
    <property type="term" value="C:plasma membrane"/>
    <property type="evidence" value="ECO:0007669"/>
    <property type="project" value="TreeGrafter"/>
</dbReference>
<evidence type="ECO:0000256" key="3">
    <source>
        <dbReference type="ARBA" id="ARBA00023136"/>
    </source>
</evidence>
<comment type="subcellular location">
    <subcellularLocation>
        <location evidence="1">Membrane</location>
    </subcellularLocation>
</comment>
<feature type="transmembrane region" description="Helical" evidence="4">
    <location>
        <begin position="239"/>
        <end position="261"/>
    </location>
</feature>
<dbReference type="InterPro" id="IPR013106">
    <property type="entry name" value="Ig_V-set"/>
</dbReference>
<evidence type="ECO:0000256" key="1">
    <source>
        <dbReference type="ARBA" id="ARBA00004370"/>
    </source>
</evidence>
<keyword evidence="2 4" id="KW-0812">Transmembrane</keyword>
<dbReference type="AlphaFoldDB" id="A0A7J6A0K8"/>
<dbReference type="Gene3D" id="2.60.40.10">
    <property type="entry name" value="Immunoglobulins"/>
    <property type="match status" value="2"/>
</dbReference>
<evidence type="ECO:0000313" key="7">
    <source>
        <dbReference type="EMBL" id="KAF4076404.1"/>
    </source>
</evidence>
<dbReference type="PANTHER" id="PTHR11860">
    <property type="entry name" value="POLYMERIC-IMMUNOGLOBULIN RECEPTOR"/>
    <property type="match status" value="1"/>
</dbReference>
<organism evidence="7 8">
    <name type="scientific">Ameiurus melas</name>
    <name type="common">Black bullhead</name>
    <name type="synonym">Silurus melas</name>
    <dbReference type="NCBI Taxonomy" id="219545"/>
    <lineage>
        <taxon>Eukaryota</taxon>
        <taxon>Metazoa</taxon>
        <taxon>Chordata</taxon>
        <taxon>Craniata</taxon>
        <taxon>Vertebrata</taxon>
        <taxon>Euteleostomi</taxon>
        <taxon>Actinopterygii</taxon>
        <taxon>Neopterygii</taxon>
        <taxon>Teleostei</taxon>
        <taxon>Ostariophysi</taxon>
        <taxon>Siluriformes</taxon>
        <taxon>Ictaluridae</taxon>
        <taxon>Ameiurus</taxon>
    </lineage>
</organism>
<sequence>MCCLFIFILFISNVGSQAPMKLSLQTGASVTIPCHYDRTYVQYKKYWCYNIEASFRSCTIQAYSNETKGNVTVIDNPAESLFTVTMKDLQTENTGWYWCGIEKRGLDVNENVYITVKSDPDLSVMESRVSGEEGGRVTVQCLYSAAYQNTQKQWCRFKDGHCTNMNRTTTSQNSAVQVSDDGRGSFSVQMSGLNKSDAGWYWCSAGDLQVPVHVATVPPNGTKNTDEPTDNSSHGLMTLWLLLMVGLGMLLILVSIVAYMLRKTCKKENKTRTRVESNDANAHMPPSALEHEGDVTYTSVFNATTNQTSSQKVKNDEVTYGNVHSPRIRDDGLTYSTVVHE</sequence>
<dbReference type="SMART" id="SM00409">
    <property type="entry name" value="IG"/>
    <property type="match status" value="2"/>
</dbReference>
<dbReference type="InterPro" id="IPR036179">
    <property type="entry name" value="Ig-like_dom_sf"/>
</dbReference>
<dbReference type="InterPro" id="IPR003599">
    <property type="entry name" value="Ig_sub"/>
</dbReference>
<dbReference type="InterPro" id="IPR007110">
    <property type="entry name" value="Ig-like_dom"/>
</dbReference>
<keyword evidence="8" id="KW-1185">Reference proteome</keyword>
<evidence type="ECO:0000256" key="2">
    <source>
        <dbReference type="ARBA" id="ARBA00022692"/>
    </source>
</evidence>
<evidence type="ECO:0000256" key="4">
    <source>
        <dbReference type="SAM" id="Phobius"/>
    </source>
</evidence>
<evidence type="ECO:0000259" key="6">
    <source>
        <dbReference type="PROSITE" id="PS50835"/>
    </source>
</evidence>
<reference evidence="7 8" key="1">
    <citation type="submission" date="2020-02" db="EMBL/GenBank/DDBJ databases">
        <title>A chromosome-scale genome assembly of the black bullhead catfish (Ameiurus melas).</title>
        <authorList>
            <person name="Wen M."/>
            <person name="Zham M."/>
            <person name="Cabau C."/>
            <person name="Klopp C."/>
            <person name="Donnadieu C."/>
            <person name="Roques C."/>
            <person name="Bouchez O."/>
            <person name="Lampietro C."/>
            <person name="Jouanno E."/>
            <person name="Herpin A."/>
            <person name="Louis A."/>
            <person name="Berthelot C."/>
            <person name="Parey E."/>
            <person name="Roest-Crollius H."/>
            <person name="Braasch I."/>
            <person name="Postlethwait J."/>
            <person name="Robinson-Rechavi M."/>
            <person name="Echchiki A."/>
            <person name="Begum T."/>
            <person name="Montfort J."/>
            <person name="Schartl M."/>
            <person name="Bobe J."/>
            <person name="Guiguen Y."/>
        </authorList>
    </citation>
    <scope>NUCLEOTIDE SEQUENCE [LARGE SCALE GENOMIC DNA]</scope>
    <source>
        <strain evidence="7">M_S1</strain>
        <tissue evidence="7">Blood</tissue>
    </source>
</reference>
<keyword evidence="3 4" id="KW-0472">Membrane</keyword>
<feature type="domain" description="Ig-like" evidence="6">
    <location>
        <begin position="120"/>
        <end position="215"/>
    </location>
</feature>
<keyword evidence="5" id="KW-0732">Signal</keyword>
<dbReference type="PROSITE" id="PS50835">
    <property type="entry name" value="IG_LIKE"/>
    <property type="match status" value="1"/>
</dbReference>
<dbReference type="Pfam" id="PF07686">
    <property type="entry name" value="V-set"/>
    <property type="match status" value="2"/>
</dbReference>
<comment type="caution">
    <text evidence="7">The sequence shown here is derived from an EMBL/GenBank/DDBJ whole genome shotgun (WGS) entry which is preliminary data.</text>
</comment>